<dbReference type="Gene3D" id="2.60.420.10">
    <property type="entry name" value="Maltose phosphorylase, domain 3"/>
    <property type="match status" value="1"/>
</dbReference>
<comment type="caution">
    <text evidence="3">The sequence shown here is derived from an EMBL/GenBank/DDBJ whole genome shotgun (WGS) entry which is preliminary data.</text>
</comment>
<protein>
    <submittedName>
        <fullName evidence="3">Alpha-rhamnosidase</fullName>
    </submittedName>
</protein>
<dbReference type="PANTHER" id="PTHR34987:SF6">
    <property type="entry name" value="ALPHA-L-RHAMNOSIDASE SIX-HAIRPIN GLYCOSIDASE DOMAIN-CONTAINING PROTEIN"/>
    <property type="match status" value="1"/>
</dbReference>
<reference evidence="3 4" key="1">
    <citation type="submission" date="2019-05" db="EMBL/GenBank/DDBJ databases">
        <title>We sequenced the genome of Paenibacillus hemerocallicola KCTC 33185 for further insight into its adaptation and study the phylogeny of Paenibacillus.</title>
        <authorList>
            <person name="Narsing Rao M.P."/>
        </authorList>
    </citation>
    <scope>NUCLEOTIDE SEQUENCE [LARGE SCALE GENOMIC DNA]</scope>
    <source>
        <strain evidence="3 4">KCTC 33185</strain>
    </source>
</reference>
<dbReference type="OrthoDB" id="9815108at2"/>
<dbReference type="InterPro" id="IPR012341">
    <property type="entry name" value="6hp_glycosidase-like_sf"/>
</dbReference>
<feature type="domain" description="Alpha-L-rhamnosidase six-hairpin glycosidase" evidence="1">
    <location>
        <begin position="263"/>
        <end position="592"/>
    </location>
</feature>
<evidence type="ECO:0000259" key="2">
    <source>
        <dbReference type="Pfam" id="PF21209"/>
    </source>
</evidence>
<dbReference type="PANTHER" id="PTHR34987">
    <property type="entry name" value="C, PUTATIVE (AFU_ORTHOLOGUE AFUA_3G02880)-RELATED"/>
    <property type="match status" value="1"/>
</dbReference>
<dbReference type="InterPro" id="IPR008928">
    <property type="entry name" value="6-hairpin_glycosidase_sf"/>
</dbReference>
<feature type="domain" description="Alpha-rhamnosidase-like N-terminal" evidence="2">
    <location>
        <begin position="50"/>
        <end position="239"/>
    </location>
</feature>
<name>A0A5C4SXJ1_9BACL</name>
<sequence length="699" mass="79486">MKSVGHDEATWIWYPGDFEIWLHREVVLRREERGSVYPPFYRVDSPYCVVKFQCIYEIVEKEELALTVEGRYNVMIDGRMVPSGGGKLMLPKGKHSLVISVVNESGLPALFAKGITIASNTSWRVTSGNWNWIVPGCGQFHSAEERPSGYRLPSVRKEHSEATTFDDGTLLVDFGEETFGYVQLHGLQGEGTVILYYGESLEEALSEAECDTLDRIEVTSGASPDYTHGSSRAFRYVRVNPDPGVTIGGVSMLYEYLPVEYRGRFRCSNERINRIWDVAAHTMHLTTREFFLDGIKRDRWVWSGDASQSYLINYYSFFDEAVNRRTMIALRGKDPIETHLNTILDYSFYWIISLYDHYRYTGDLEFIRSIYPKMLDLVAFCRSRANERGMVEGKPGDWVFVDWADVSKEGELSFQQVLFARSLEVAADFARMFGDDATARELGDHAAALRRELFDTFWDEERGGLLHNRINGRLQPHMTRYANMFALLLGFLDAGRQRSVASNVLMNDQVLKIATPYMRFYELAALCEIGEHAYVASEMERYWGGMLDQGATSFWEVYDPEVQGSAQYAMYGRPFGKSLCHAWGAGPIYLLGKYFMGVKPLEAGYARFLIEPHLGGLAWFEGVVPANRDNIRIYMDETRITIRTGRSPGILRITSRIVPSCPTGNFRVIGPDRYELSLDKPDEDYAIAYANSESGVAGN</sequence>
<proteinExistence type="predicted"/>
<dbReference type="Pfam" id="PF21209">
    <property type="entry name" value="Bac_rhamnosid-like_N"/>
    <property type="match status" value="1"/>
</dbReference>
<evidence type="ECO:0000259" key="1">
    <source>
        <dbReference type="Pfam" id="PF17389"/>
    </source>
</evidence>
<dbReference type="InterPro" id="IPR048932">
    <property type="entry name" value="Rhamnosid-like_N_bacteroidetes"/>
</dbReference>
<dbReference type="Gene3D" id="2.60.120.260">
    <property type="entry name" value="Galactose-binding domain-like"/>
    <property type="match status" value="2"/>
</dbReference>
<dbReference type="Proteomes" id="UP000307943">
    <property type="component" value="Unassembled WGS sequence"/>
</dbReference>
<gene>
    <name evidence="3" type="ORF">FE784_36405</name>
</gene>
<dbReference type="Gene3D" id="1.50.10.10">
    <property type="match status" value="1"/>
</dbReference>
<organism evidence="3 4">
    <name type="scientific">Paenibacillus hemerocallicola</name>
    <dbReference type="NCBI Taxonomy" id="1172614"/>
    <lineage>
        <taxon>Bacteria</taxon>
        <taxon>Bacillati</taxon>
        <taxon>Bacillota</taxon>
        <taxon>Bacilli</taxon>
        <taxon>Bacillales</taxon>
        <taxon>Paenibacillaceae</taxon>
        <taxon>Paenibacillus</taxon>
    </lineage>
</organism>
<dbReference type="RefSeq" id="WP_139607156.1">
    <property type="nucleotide sequence ID" value="NZ_VDCQ01000086.1"/>
</dbReference>
<dbReference type="AlphaFoldDB" id="A0A5C4SXJ1"/>
<dbReference type="InterPro" id="IPR035396">
    <property type="entry name" value="Bac_rhamnosid6H"/>
</dbReference>
<dbReference type="GO" id="GO:0005975">
    <property type="term" value="P:carbohydrate metabolic process"/>
    <property type="evidence" value="ECO:0007669"/>
    <property type="project" value="InterPro"/>
</dbReference>
<dbReference type="EMBL" id="VDCQ01000086">
    <property type="protein sequence ID" value="TNJ60180.1"/>
    <property type="molecule type" value="Genomic_DNA"/>
</dbReference>
<evidence type="ECO:0000313" key="3">
    <source>
        <dbReference type="EMBL" id="TNJ60180.1"/>
    </source>
</evidence>
<evidence type="ECO:0000313" key="4">
    <source>
        <dbReference type="Proteomes" id="UP000307943"/>
    </source>
</evidence>
<dbReference type="SUPFAM" id="SSF48208">
    <property type="entry name" value="Six-hairpin glycosidases"/>
    <property type="match status" value="1"/>
</dbReference>
<accession>A0A5C4SXJ1</accession>
<keyword evidence="4" id="KW-1185">Reference proteome</keyword>
<dbReference type="Pfam" id="PF17389">
    <property type="entry name" value="Bac_rhamnosid6H"/>
    <property type="match status" value="1"/>
</dbReference>